<keyword evidence="1" id="KW-0436">Ligase</keyword>
<dbReference type="InterPro" id="IPR037171">
    <property type="entry name" value="NagB/RpiA_transferase-like"/>
</dbReference>
<organism evidence="1 2">
    <name type="scientific">Streptomyces spectabilis</name>
    <dbReference type="NCBI Taxonomy" id="68270"/>
    <lineage>
        <taxon>Bacteria</taxon>
        <taxon>Bacillati</taxon>
        <taxon>Actinomycetota</taxon>
        <taxon>Actinomycetes</taxon>
        <taxon>Kitasatosporales</taxon>
        <taxon>Streptomycetaceae</taxon>
        <taxon>Streptomyces</taxon>
    </lineage>
</organism>
<protein>
    <submittedName>
        <fullName evidence="1">5-formyltetrahydrofolate cyclo-ligase</fullName>
        <ecNumber evidence="1">6.3.3.2</ecNumber>
    </submittedName>
</protein>
<dbReference type="Proteomes" id="UP000549009">
    <property type="component" value="Unassembled WGS sequence"/>
</dbReference>
<dbReference type="EMBL" id="JACHJD010000022">
    <property type="protein sequence ID" value="MBB5108987.1"/>
    <property type="molecule type" value="Genomic_DNA"/>
</dbReference>
<dbReference type="GO" id="GO:0030272">
    <property type="term" value="F:5-formyltetrahydrofolate cyclo-ligase activity"/>
    <property type="evidence" value="ECO:0007669"/>
    <property type="project" value="UniProtKB-EC"/>
</dbReference>
<accession>A0A7W8EXE2</accession>
<dbReference type="Gene3D" id="3.40.50.10420">
    <property type="entry name" value="NagB/RpiA/CoA transferase-like"/>
    <property type="match status" value="1"/>
</dbReference>
<dbReference type="GO" id="GO:0005737">
    <property type="term" value="C:cytoplasm"/>
    <property type="evidence" value="ECO:0007669"/>
    <property type="project" value="TreeGrafter"/>
</dbReference>
<dbReference type="PANTHER" id="PTHR13017:SF0">
    <property type="entry name" value="METHENYLTETRAHYDROFOLATE SYNTHASE DOMAIN-CONTAINING PROTEIN"/>
    <property type="match status" value="1"/>
</dbReference>
<dbReference type="InterPro" id="IPR002698">
    <property type="entry name" value="FTHF_cligase"/>
</dbReference>
<dbReference type="PANTHER" id="PTHR13017">
    <property type="entry name" value="5-FORMYLTETRAHYDROFOLATE CYCLO-LIGASE-RELATED"/>
    <property type="match status" value="1"/>
</dbReference>
<evidence type="ECO:0000313" key="1">
    <source>
        <dbReference type="EMBL" id="MBB5108987.1"/>
    </source>
</evidence>
<name>A0A7W8EXE2_STRST</name>
<dbReference type="RefSeq" id="WP_184925966.1">
    <property type="nucleotide sequence ID" value="NZ_BMSQ01000025.1"/>
</dbReference>
<keyword evidence="2" id="KW-1185">Reference proteome</keyword>
<gene>
    <name evidence="1" type="ORF">FHS40_008113</name>
</gene>
<dbReference type="EC" id="6.3.3.2" evidence="1"/>
<sequence>MPTTEAAKAKVRIQVWDALDAANAVHTDTSHGRIPHFRGAHAAADRLANTAAWQSARTIKAVPDRAQLPVRARALAEGKTVYMAVPALAAERPFFLLDPSRLDLTDPFEAASSQFAAAAAPTVEVESLGSIDMIVLGSVACDRSGTRIGKGAGYSDIEFALLTEAGLITPETLIVTTVHSLQVVDAAIPSTTHDVSVDLIVTPEETITCPPAPRPPGILWDHLPADKIASIPALRARAARRPQA</sequence>
<reference evidence="1 2" key="1">
    <citation type="submission" date="2020-08" db="EMBL/GenBank/DDBJ databases">
        <title>Genomic Encyclopedia of Type Strains, Phase III (KMG-III): the genomes of soil and plant-associated and newly described type strains.</title>
        <authorList>
            <person name="Whitman W."/>
        </authorList>
    </citation>
    <scope>NUCLEOTIDE SEQUENCE [LARGE SCALE GENOMIC DNA]</scope>
    <source>
        <strain evidence="1 2">CECT 3146</strain>
    </source>
</reference>
<dbReference type="SUPFAM" id="SSF100950">
    <property type="entry name" value="NagB/RpiA/CoA transferase-like"/>
    <property type="match status" value="1"/>
</dbReference>
<comment type="caution">
    <text evidence="1">The sequence shown here is derived from an EMBL/GenBank/DDBJ whole genome shotgun (WGS) entry which is preliminary data.</text>
</comment>
<evidence type="ECO:0000313" key="2">
    <source>
        <dbReference type="Proteomes" id="UP000549009"/>
    </source>
</evidence>
<dbReference type="AlphaFoldDB" id="A0A7W8EXE2"/>
<proteinExistence type="predicted"/>
<dbReference type="InterPro" id="IPR024185">
    <property type="entry name" value="FTHF_cligase-like_sf"/>
</dbReference>
<dbReference type="Pfam" id="PF01812">
    <property type="entry name" value="5-FTHF_cyc-lig"/>
    <property type="match status" value="1"/>
</dbReference>